<evidence type="ECO:0000313" key="2">
    <source>
        <dbReference type="EMBL" id="MBA4613073.1"/>
    </source>
</evidence>
<evidence type="ECO:0000313" key="3">
    <source>
        <dbReference type="Proteomes" id="UP000559404"/>
    </source>
</evidence>
<dbReference type="Proteomes" id="UP000559404">
    <property type="component" value="Unassembled WGS sequence"/>
</dbReference>
<proteinExistence type="predicted"/>
<feature type="compositionally biased region" description="Basic and acidic residues" evidence="1">
    <location>
        <begin position="331"/>
        <end position="347"/>
    </location>
</feature>
<keyword evidence="3" id="KW-1185">Reference proteome</keyword>
<reference evidence="2 3" key="1">
    <citation type="submission" date="2020-07" db="EMBL/GenBank/DDBJ databases">
        <authorList>
            <person name="Li M."/>
        </authorList>
    </citation>
    <scope>NUCLEOTIDE SEQUENCE [LARGE SCALE GENOMIC DNA]</scope>
    <source>
        <strain evidence="2 3">DSM 23284</strain>
    </source>
</reference>
<accession>A0A838Y229</accession>
<name>A0A838Y229_9HYPH</name>
<evidence type="ECO:0000256" key="1">
    <source>
        <dbReference type="SAM" id="MobiDB-lite"/>
    </source>
</evidence>
<protein>
    <submittedName>
        <fullName evidence="2">Uncharacterized protein</fullName>
    </submittedName>
</protein>
<organism evidence="2 3">
    <name type="scientific">Stappia taiwanensis</name>
    <dbReference type="NCBI Taxonomy" id="992267"/>
    <lineage>
        <taxon>Bacteria</taxon>
        <taxon>Pseudomonadati</taxon>
        <taxon>Pseudomonadota</taxon>
        <taxon>Alphaproteobacteria</taxon>
        <taxon>Hyphomicrobiales</taxon>
        <taxon>Stappiaceae</taxon>
        <taxon>Stappia</taxon>
    </lineage>
</organism>
<reference evidence="2 3" key="2">
    <citation type="submission" date="2020-08" db="EMBL/GenBank/DDBJ databases">
        <title>Stappia taiwanensis sp. nov., isolated from a coastal thermal spring.</title>
        <authorList>
            <person name="Kampfer P."/>
        </authorList>
    </citation>
    <scope>NUCLEOTIDE SEQUENCE [LARGE SCALE GENOMIC DNA]</scope>
    <source>
        <strain evidence="2 3">DSM 23284</strain>
    </source>
</reference>
<sequence length="347" mass="36639">MHDHLRAALRDIDAGWSIGSFGAIGEFHQRADDLRLVDDPEGLTRVSEKGGIRLDGAALAEVRALAYETLSPRAHRWGLGLALCLPEAQAAMSGRSVLTELGPDEGALRAEDRGALLFDMGLDQLQVDFCIRTRDPELIAILRAGAGSSVMAPGNGAMAAILEAHPHRVVISRLGRVEVYQKIGGPATGGVSPDGPHTHVLPKLLKSGRSHSANIPVPEGFVPCAYLHPASPVAGPQGQDITYDAGRQAAFEELLAAYGPAGYLAVRGAVLAACAAGDDPSSFTEPATRTGRIGLRNTLRQIARAAESASDAPRLAWARRWQAVFDQSGQHAEEMDADNPGHEGEPS</sequence>
<dbReference type="Pfam" id="PF21973">
    <property type="entry name" value="DUF6925"/>
    <property type="match status" value="1"/>
</dbReference>
<dbReference type="InterPro" id="IPR053838">
    <property type="entry name" value="DUF6925"/>
</dbReference>
<dbReference type="AlphaFoldDB" id="A0A838Y229"/>
<gene>
    <name evidence="2" type="ORF">H1W37_15535</name>
</gene>
<comment type="caution">
    <text evidence="2">The sequence shown here is derived from an EMBL/GenBank/DDBJ whole genome shotgun (WGS) entry which is preliminary data.</text>
</comment>
<feature type="region of interest" description="Disordered" evidence="1">
    <location>
        <begin position="327"/>
        <end position="347"/>
    </location>
</feature>
<dbReference type="EMBL" id="JACEON010000015">
    <property type="protein sequence ID" value="MBA4613073.1"/>
    <property type="molecule type" value="Genomic_DNA"/>
</dbReference>